<feature type="signal peptide" evidence="1">
    <location>
        <begin position="1"/>
        <end position="26"/>
    </location>
</feature>
<dbReference type="Pfam" id="PF06313">
    <property type="entry name" value="ACP53EA"/>
    <property type="match status" value="1"/>
</dbReference>
<dbReference type="EMBL" id="KP127903">
    <property type="protein sequence ID" value="AIZ50492.1"/>
    <property type="molecule type" value="Genomic_DNA"/>
</dbReference>
<protein>
    <submittedName>
        <fullName evidence="2">Acp53C14c</fullName>
    </submittedName>
</protein>
<name>A0A0A7KUP8_DROSI</name>
<sequence length="124" mass="13699">MKSNQVYYIALSFLLLGSLLPNEVESLKVDLNRLSECTESGLKVAATLISRAIPCVKKLAKCADFRAIKTKDLDITGLALLGYQYLQKVVNNQRCLLITLKESYDAVSPYIDKLISENCVPGLS</sequence>
<reference evidence="2" key="1">
    <citation type="journal article" date="2014" name="Genetica">
        <title>Positive selection at a seminal fluid gene within a QTL for conspecific sperm precedence.</title>
        <authorList>
            <person name="Civetta A."/>
            <person name="Reimer A."/>
        </authorList>
    </citation>
    <scope>NUCLEOTIDE SEQUENCE</scope>
    <source>
        <strain evidence="2">MD.197</strain>
    </source>
</reference>
<proteinExistence type="predicted"/>
<evidence type="ECO:0000313" key="2">
    <source>
        <dbReference type="EMBL" id="AIZ50492.1"/>
    </source>
</evidence>
<dbReference type="OrthoDB" id="7857847at2759"/>
<feature type="chain" id="PRO_5002040785" evidence="1">
    <location>
        <begin position="27"/>
        <end position="124"/>
    </location>
</feature>
<evidence type="ECO:0000256" key="1">
    <source>
        <dbReference type="SAM" id="SignalP"/>
    </source>
</evidence>
<organism evidence="2">
    <name type="scientific">Drosophila simulans</name>
    <name type="common">Fruit fly</name>
    <dbReference type="NCBI Taxonomy" id="7240"/>
    <lineage>
        <taxon>Eukaryota</taxon>
        <taxon>Metazoa</taxon>
        <taxon>Ecdysozoa</taxon>
        <taxon>Arthropoda</taxon>
        <taxon>Hexapoda</taxon>
        <taxon>Insecta</taxon>
        <taxon>Pterygota</taxon>
        <taxon>Neoptera</taxon>
        <taxon>Endopterygota</taxon>
        <taxon>Diptera</taxon>
        <taxon>Brachycera</taxon>
        <taxon>Muscomorpha</taxon>
        <taxon>Ephydroidea</taxon>
        <taxon>Drosophilidae</taxon>
        <taxon>Drosophila</taxon>
        <taxon>Sophophora</taxon>
    </lineage>
</organism>
<keyword evidence="1" id="KW-0732">Signal</keyword>
<dbReference type="InterPro" id="IPR009392">
    <property type="entry name" value="ACP53EA"/>
</dbReference>
<dbReference type="AlphaFoldDB" id="A0A0A7KUP8"/>
<accession>A0A0A7KUP8</accession>
<gene>
    <name evidence="2" type="primary">Acp53C14c</name>
</gene>